<feature type="transmembrane region" description="Helical" evidence="1">
    <location>
        <begin position="74"/>
        <end position="97"/>
    </location>
</feature>
<protein>
    <submittedName>
        <fullName evidence="2">Uncharacterized protein</fullName>
    </submittedName>
</protein>
<organism evidence="2 3">
    <name type="scientific">candidate division Kazan bacterium RIFCSPLOWO2_01_FULL_45_19</name>
    <dbReference type="NCBI Taxonomy" id="1798538"/>
    <lineage>
        <taxon>Bacteria</taxon>
        <taxon>Bacteria division Kazan-3B-28</taxon>
    </lineage>
</organism>
<proteinExistence type="predicted"/>
<comment type="caution">
    <text evidence="2">The sequence shown here is derived from an EMBL/GenBank/DDBJ whole genome shotgun (WGS) entry which is preliminary data.</text>
</comment>
<evidence type="ECO:0000256" key="1">
    <source>
        <dbReference type="SAM" id="Phobius"/>
    </source>
</evidence>
<sequence>MPVIAFIIYELIYRTDLTNQPKFIPEFLGQREDEEVVSIMFKHWFVVVAPMLKAISIILLSFAIPIWLNFAKFIFTYGITTVLYYFWMVFWVGYMVYQYINWYRDQFIITTQRLINIDQRSLLHRRVAEVELDKIQNITHIIKGLSPTMFNFGTVIVQSAGANDLMLEQISNPALIQEDITRLVKEATADKSVTATELIDFIKDHRV</sequence>
<dbReference type="Proteomes" id="UP000178085">
    <property type="component" value="Unassembled WGS sequence"/>
</dbReference>
<keyword evidence="1" id="KW-1133">Transmembrane helix</keyword>
<gene>
    <name evidence="2" type="ORF">A3K51_01440</name>
</gene>
<keyword evidence="1" id="KW-0812">Transmembrane</keyword>
<reference evidence="2 3" key="1">
    <citation type="journal article" date="2016" name="Nat. Commun.">
        <title>Thousands of microbial genomes shed light on interconnected biogeochemical processes in an aquifer system.</title>
        <authorList>
            <person name="Anantharaman K."/>
            <person name="Brown C.T."/>
            <person name="Hug L.A."/>
            <person name="Sharon I."/>
            <person name="Castelle C.J."/>
            <person name="Probst A.J."/>
            <person name="Thomas B.C."/>
            <person name="Singh A."/>
            <person name="Wilkins M.J."/>
            <person name="Karaoz U."/>
            <person name="Brodie E.L."/>
            <person name="Williams K.H."/>
            <person name="Hubbard S.S."/>
            <person name="Banfield J.F."/>
        </authorList>
    </citation>
    <scope>NUCLEOTIDE SEQUENCE [LARGE SCALE GENOMIC DNA]</scope>
</reference>
<evidence type="ECO:0000313" key="2">
    <source>
        <dbReference type="EMBL" id="OGB73501.1"/>
    </source>
</evidence>
<dbReference type="PANTHER" id="PTHR37938">
    <property type="entry name" value="BLL0215 PROTEIN"/>
    <property type="match status" value="1"/>
</dbReference>
<name>A0A1F4NPX2_UNCK3</name>
<accession>A0A1F4NPX2</accession>
<feature type="transmembrane region" description="Helical" evidence="1">
    <location>
        <begin position="44"/>
        <end position="68"/>
    </location>
</feature>
<dbReference type="AlphaFoldDB" id="A0A1F4NPX2"/>
<evidence type="ECO:0000313" key="3">
    <source>
        <dbReference type="Proteomes" id="UP000178085"/>
    </source>
</evidence>
<dbReference type="PANTHER" id="PTHR37938:SF1">
    <property type="entry name" value="BLL0215 PROTEIN"/>
    <property type="match status" value="1"/>
</dbReference>
<keyword evidence="1" id="KW-0472">Membrane</keyword>
<dbReference type="EMBL" id="METD01000001">
    <property type="protein sequence ID" value="OGB73501.1"/>
    <property type="molecule type" value="Genomic_DNA"/>
</dbReference>